<comment type="caution">
    <text evidence="2">The sequence shown here is derived from an EMBL/GenBank/DDBJ whole genome shotgun (WGS) entry which is preliminary data.</text>
</comment>
<dbReference type="InterPro" id="IPR025227">
    <property type="entry name" value="DUF4169"/>
</dbReference>
<protein>
    <submittedName>
        <fullName evidence="2">Uncharacterized protein DUF4169</fullName>
    </submittedName>
</protein>
<evidence type="ECO:0000256" key="1">
    <source>
        <dbReference type="SAM" id="MobiDB-lite"/>
    </source>
</evidence>
<reference evidence="2 3" key="1">
    <citation type="submission" date="2018-06" db="EMBL/GenBank/DDBJ databases">
        <title>Genomic Encyclopedia of Type Strains, Phase IV (KMG-IV): sequencing the most valuable type-strain genomes for metagenomic binning, comparative biology and taxonomic classification.</title>
        <authorList>
            <person name="Goeker M."/>
        </authorList>
    </citation>
    <scope>NUCLEOTIDE SEQUENCE [LARGE SCALE GENOMIC DNA]</scope>
    <source>
        <strain evidence="2 3">DSM 25619</strain>
    </source>
</reference>
<gene>
    <name evidence="2" type="ORF">DFR47_104263</name>
</gene>
<accession>A0A366DXU6</accession>
<dbReference type="RefSeq" id="WP_113944759.1">
    <property type="nucleotide sequence ID" value="NZ_JBHEEG010000001.1"/>
</dbReference>
<organism evidence="2 3">
    <name type="scientific">Pseudochrobactrum asaccharolyticum</name>
    <dbReference type="NCBI Taxonomy" id="354351"/>
    <lineage>
        <taxon>Bacteria</taxon>
        <taxon>Pseudomonadati</taxon>
        <taxon>Pseudomonadota</taxon>
        <taxon>Alphaproteobacteria</taxon>
        <taxon>Hyphomicrobiales</taxon>
        <taxon>Brucellaceae</taxon>
        <taxon>Pseudochrobactrum</taxon>
    </lineage>
</organism>
<dbReference type="Pfam" id="PF13770">
    <property type="entry name" value="DUF4169"/>
    <property type="match status" value="1"/>
</dbReference>
<evidence type="ECO:0000313" key="3">
    <source>
        <dbReference type="Proteomes" id="UP000252893"/>
    </source>
</evidence>
<keyword evidence="3" id="KW-1185">Reference proteome</keyword>
<proteinExistence type="predicted"/>
<sequence>MSDIINLKQFKKRKARASKEMEANANRILFGRTKAEKTFDKNKSAKDERFLELNKLEPRNPGSSETETE</sequence>
<dbReference type="OrthoDB" id="7173889at2"/>
<dbReference type="AlphaFoldDB" id="A0A366DXU6"/>
<dbReference type="Proteomes" id="UP000252893">
    <property type="component" value="Unassembled WGS sequence"/>
</dbReference>
<evidence type="ECO:0000313" key="2">
    <source>
        <dbReference type="EMBL" id="RBO94902.1"/>
    </source>
</evidence>
<name>A0A366DXU6_9HYPH</name>
<dbReference type="EMBL" id="QNRH01000004">
    <property type="protein sequence ID" value="RBO94902.1"/>
    <property type="molecule type" value="Genomic_DNA"/>
</dbReference>
<feature type="region of interest" description="Disordered" evidence="1">
    <location>
        <begin position="50"/>
        <end position="69"/>
    </location>
</feature>